<feature type="domain" description="Protein kinase" evidence="9">
    <location>
        <begin position="90"/>
        <end position="384"/>
    </location>
</feature>
<evidence type="ECO:0000256" key="2">
    <source>
        <dbReference type="ARBA" id="ARBA00022741"/>
    </source>
</evidence>
<dbReference type="GO" id="GO:0004674">
    <property type="term" value="F:protein serine/threonine kinase activity"/>
    <property type="evidence" value="ECO:0007669"/>
    <property type="project" value="UniProtKB-KW"/>
</dbReference>
<dbReference type="SMART" id="SM00028">
    <property type="entry name" value="TPR"/>
    <property type="match status" value="5"/>
</dbReference>
<dbReference type="SUPFAM" id="SSF48452">
    <property type="entry name" value="TPR-like"/>
    <property type="match status" value="2"/>
</dbReference>
<dbReference type="Gene3D" id="1.10.510.10">
    <property type="entry name" value="Transferase(Phosphotransferase) domain 1"/>
    <property type="match status" value="1"/>
</dbReference>
<feature type="region of interest" description="Disordered" evidence="7">
    <location>
        <begin position="1"/>
        <end position="80"/>
    </location>
</feature>
<evidence type="ECO:0000313" key="11">
    <source>
        <dbReference type="Proteomes" id="UP001611383"/>
    </source>
</evidence>
<evidence type="ECO:0000256" key="5">
    <source>
        <dbReference type="PROSITE-ProRule" id="PRU00339"/>
    </source>
</evidence>
<dbReference type="InterPro" id="IPR011990">
    <property type="entry name" value="TPR-like_helical_dom_sf"/>
</dbReference>
<dbReference type="SUPFAM" id="SSF56112">
    <property type="entry name" value="Protein kinase-like (PK-like)"/>
    <property type="match status" value="1"/>
</dbReference>
<keyword evidence="5" id="KW-0802">TPR repeat</keyword>
<dbReference type="PROSITE" id="PS00108">
    <property type="entry name" value="PROTEIN_KINASE_ST"/>
    <property type="match status" value="1"/>
</dbReference>
<dbReference type="EMBL" id="CP043494">
    <property type="protein sequence ID" value="WNG42813.1"/>
    <property type="molecule type" value="Genomic_DNA"/>
</dbReference>
<keyword evidence="4 6" id="KW-0067">ATP-binding</keyword>
<dbReference type="PANTHER" id="PTHR43289:SF6">
    <property type="entry name" value="SERINE_THREONINE-PROTEIN KINASE NEKL-3"/>
    <property type="match status" value="1"/>
</dbReference>
<dbReference type="InterPro" id="IPR017441">
    <property type="entry name" value="Protein_kinase_ATP_BS"/>
</dbReference>
<protein>
    <submittedName>
        <fullName evidence="10">Serine/threonine protein kinase</fullName>
    </submittedName>
</protein>
<keyword evidence="3 10" id="KW-0418">Kinase</keyword>
<dbReference type="PROSITE" id="PS50011">
    <property type="entry name" value="PROTEIN_KINASE_DOM"/>
    <property type="match status" value="1"/>
</dbReference>
<dbReference type="CDD" id="cd14014">
    <property type="entry name" value="STKc_PknB_like"/>
    <property type="match status" value="1"/>
</dbReference>
<dbReference type="InterPro" id="IPR011009">
    <property type="entry name" value="Kinase-like_dom_sf"/>
</dbReference>
<feature type="binding site" evidence="6">
    <location>
        <position position="119"/>
    </location>
    <ligand>
        <name>ATP</name>
        <dbReference type="ChEBI" id="CHEBI:30616"/>
    </ligand>
</feature>
<feature type="compositionally biased region" description="Basic and acidic residues" evidence="7">
    <location>
        <begin position="1"/>
        <end position="10"/>
    </location>
</feature>
<keyword evidence="2 6" id="KW-0547">Nucleotide-binding</keyword>
<dbReference type="InterPro" id="IPR000719">
    <property type="entry name" value="Prot_kinase_dom"/>
</dbReference>
<keyword evidence="8" id="KW-0812">Transmembrane</keyword>
<keyword evidence="10" id="KW-0723">Serine/threonine-protein kinase</keyword>
<accession>A0ABY9WGR8</accession>
<dbReference type="PROSITE" id="PS50005">
    <property type="entry name" value="TPR"/>
    <property type="match status" value="1"/>
</dbReference>
<sequence length="991" mass="107428">MSLERLKRSQPEQQTALPETVGERTPNDRPDSPEPELDALEVLEQELERARSVLSQSEAEPTRVVGPPPPLSLFSDDPQPLPRGTSVGRYLVLERLGTGGMGEVYAAFDPQLNRKVAIKLLLPGGEGLERNEARPRLMREAQAMARLSHPNVLPVFDIGEHGDRIFIALELVEGTTLRQWLKEQPRHWREVVHVLTLAGRGLAAAHAAGLVHRDFKPDNVLVGRDGRVLVYDFGLACEQGTGAPGAPVPVDLAELLRAEPPIHQDTGPISGLRTREPLETPVTHHGLVMGTPGYMAPEQYRQEPVTDRADQFSFCATLYYALYREHAFEGTGAGALARATLEGHLRPPPRDSRVPSWLRRVLLKGLSLHPSERHASMGVLLELLHDDPRTRRLRQALVAVAAAFLVAVVAGAVGQWHQRQSLCQGMAARMDGVWDAPRQEAIRKAFLATGAPYAADAWSGVKGALDTYASAWVERQRQACEATRTRSQSSSEAQLSARTVCLERRRSELKSLTGVLAEADASVVERSVEAVRGLSELSTCDAEDALAANVLAPADATVAARVEDLRASLSRARALRISGQYAAGLSVAAPVVSEARALGYRPLVAEALLELGQQQAGFGNPEAEHLLKEAMWTADEVRLDEVRAEALVALTQYVAYDAARVRDGHDWYQQARALLVRTRREGRLLAELESAHGLVYAAQGDAAAAEASQHNALAALAKVSSPESPEAAVVLRRLGTTLSAQGLHEEALSVYQRAHTAFHKALGAEHPRVGSSLVNIGTTLSALGRHAEALEPLRQGVAIVERSLPSHHPFRASALDALGAALWRDGKTSEALKVLHRAVEAAEQARGPEHPDVAGPSTTLGLVLVDAGNSTEALNYFERALRLRESALGAHHPELAAPLTGRGEALLKLGRAAEALAPLERALSLRESHAVPQQELAETRFALARALWASRKDTTRARELAKQAERTLEQPGSESLRARVQEWLAPRMPHG</sequence>
<evidence type="ECO:0000256" key="4">
    <source>
        <dbReference type="ARBA" id="ARBA00022840"/>
    </source>
</evidence>
<organism evidence="10 11">
    <name type="scientific">Archangium minus</name>
    <dbReference type="NCBI Taxonomy" id="83450"/>
    <lineage>
        <taxon>Bacteria</taxon>
        <taxon>Pseudomonadati</taxon>
        <taxon>Myxococcota</taxon>
        <taxon>Myxococcia</taxon>
        <taxon>Myxococcales</taxon>
        <taxon>Cystobacterineae</taxon>
        <taxon>Archangiaceae</taxon>
        <taxon>Archangium</taxon>
    </lineage>
</organism>
<evidence type="ECO:0000256" key="6">
    <source>
        <dbReference type="PROSITE-ProRule" id="PRU10141"/>
    </source>
</evidence>
<name>A0ABY9WGR8_9BACT</name>
<dbReference type="PROSITE" id="PS00107">
    <property type="entry name" value="PROTEIN_KINASE_ATP"/>
    <property type="match status" value="1"/>
</dbReference>
<dbReference type="Proteomes" id="UP001611383">
    <property type="component" value="Chromosome"/>
</dbReference>
<gene>
    <name evidence="10" type="ORF">F0U60_00885</name>
</gene>
<dbReference type="InterPro" id="IPR019734">
    <property type="entry name" value="TPR_rpt"/>
</dbReference>
<proteinExistence type="predicted"/>
<evidence type="ECO:0000259" key="9">
    <source>
        <dbReference type="PROSITE" id="PS50011"/>
    </source>
</evidence>
<keyword evidence="8" id="KW-0472">Membrane</keyword>
<keyword evidence="1" id="KW-0808">Transferase</keyword>
<dbReference type="Pfam" id="PF00069">
    <property type="entry name" value="Pkinase"/>
    <property type="match status" value="1"/>
</dbReference>
<evidence type="ECO:0000256" key="7">
    <source>
        <dbReference type="SAM" id="MobiDB-lite"/>
    </source>
</evidence>
<dbReference type="PANTHER" id="PTHR43289">
    <property type="entry name" value="MITOGEN-ACTIVATED PROTEIN KINASE KINASE KINASE 20-RELATED"/>
    <property type="match status" value="1"/>
</dbReference>
<feature type="compositionally biased region" description="Acidic residues" evidence="7">
    <location>
        <begin position="33"/>
        <end position="45"/>
    </location>
</feature>
<dbReference type="InterPro" id="IPR008271">
    <property type="entry name" value="Ser/Thr_kinase_AS"/>
</dbReference>
<dbReference type="Pfam" id="PF13374">
    <property type="entry name" value="TPR_10"/>
    <property type="match status" value="1"/>
</dbReference>
<feature type="repeat" description="TPR" evidence="5">
    <location>
        <begin position="854"/>
        <end position="887"/>
    </location>
</feature>
<dbReference type="Gene3D" id="3.30.200.20">
    <property type="entry name" value="Phosphorylase Kinase, domain 1"/>
    <property type="match status" value="1"/>
</dbReference>
<evidence type="ECO:0000256" key="1">
    <source>
        <dbReference type="ARBA" id="ARBA00022679"/>
    </source>
</evidence>
<feature type="transmembrane region" description="Helical" evidence="8">
    <location>
        <begin position="396"/>
        <end position="416"/>
    </location>
</feature>
<feature type="compositionally biased region" description="Basic and acidic residues" evidence="7">
    <location>
        <begin position="21"/>
        <end position="32"/>
    </location>
</feature>
<evidence type="ECO:0000256" key="8">
    <source>
        <dbReference type="SAM" id="Phobius"/>
    </source>
</evidence>
<evidence type="ECO:0000313" key="10">
    <source>
        <dbReference type="EMBL" id="WNG42813.1"/>
    </source>
</evidence>
<dbReference type="Gene3D" id="1.25.40.10">
    <property type="entry name" value="Tetratricopeptide repeat domain"/>
    <property type="match status" value="2"/>
</dbReference>
<reference evidence="10 11" key="1">
    <citation type="submission" date="2019-08" db="EMBL/GenBank/DDBJ databases">
        <title>Archangium and Cystobacter genomes.</title>
        <authorList>
            <person name="Chen I.-C.K."/>
            <person name="Wielgoss S."/>
        </authorList>
    </citation>
    <scope>NUCLEOTIDE SEQUENCE [LARGE SCALE GENOMIC DNA]</scope>
    <source>
        <strain evidence="10 11">Cbm 6</strain>
    </source>
</reference>
<keyword evidence="11" id="KW-1185">Reference proteome</keyword>
<dbReference type="Pfam" id="PF13424">
    <property type="entry name" value="TPR_12"/>
    <property type="match status" value="2"/>
</dbReference>
<keyword evidence="8" id="KW-1133">Transmembrane helix</keyword>
<evidence type="ECO:0000256" key="3">
    <source>
        <dbReference type="ARBA" id="ARBA00022777"/>
    </source>
</evidence>